<reference evidence="2" key="1">
    <citation type="submission" date="2022-10" db="EMBL/GenBank/DDBJ databases">
        <authorList>
            <person name="Chen Y."/>
            <person name="Dougan E. K."/>
            <person name="Chan C."/>
            <person name="Rhodes N."/>
            <person name="Thang M."/>
        </authorList>
    </citation>
    <scope>NUCLEOTIDE SEQUENCE</scope>
</reference>
<feature type="region of interest" description="Disordered" evidence="1">
    <location>
        <begin position="93"/>
        <end position="120"/>
    </location>
</feature>
<name>A0A9P1BFK4_9DINO</name>
<sequence length="270" mass="30448">MPRELRLDYGGNSFRWFDTDEMLKVHGSSRLPDFLAQNIEQHFKVPVQFQVLCDLQGPLSSQDFQRVLSGDESPRLWLFDARYMGDDLRKQFERRQKADAQRTAASPASSTEPLARTWTSPVERSVDSDVLALGVAKLSQTLERREQQVAQMLHHHAEEIQELQRELTASRPARPPDASALFAEKVNQLSRVPCGDGHGGNGDAEDAVSFFDSMEPHDKLIRDMDSEDAETSIQLLEAEEAMLLQSVQQALAKITSDTPSTTWRSQPDLQ</sequence>
<dbReference type="EMBL" id="CAMXCT030000014">
    <property type="protein sequence ID" value="CAL4759809.1"/>
    <property type="molecule type" value="Genomic_DNA"/>
</dbReference>
<comment type="caution">
    <text evidence="2">The sequence shown here is derived from an EMBL/GenBank/DDBJ whole genome shotgun (WGS) entry which is preliminary data.</text>
</comment>
<dbReference type="OrthoDB" id="10571721at2759"/>
<reference evidence="3" key="2">
    <citation type="submission" date="2024-04" db="EMBL/GenBank/DDBJ databases">
        <authorList>
            <person name="Chen Y."/>
            <person name="Shah S."/>
            <person name="Dougan E. K."/>
            <person name="Thang M."/>
            <person name="Chan C."/>
        </authorList>
    </citation>
    <scope>NUCLEOTIDE SEQUENCE [LARGE SCALE GENOMIC DNA]</scope>
</reference>
<dbReference type="Proteomes" id="UP001152797">
    <property type="component" value="Unassembled WGS sequence"/>
</dbReference>
<feature type="compositionally biased region" description="Polar residues" evidence="1">
    <location>
        <begin position="103"/>
        <end position="120"/>
    </location>
</feature>
<protein>
    <submittedName>
        <fullName evidence="4">PB1 domain-containing protein</fullName>
    </submittedName>
</protein>
<dbReference type="EMBL" id="CAMXCT010000014">
    <property type="protein sequence ID" value="CAI3972497.1"/>
    <property type="molecule type" value="Genomic_DNA"/>
</dbReference>
<organism evidence="2">
    <name type="scientific">Cladocopium goreaui</name>
    <dbReference type="NCBI Taxonomy" id="2562237"/>
    <lineage>
        <taxon>Eukaryota</taxon>
        <taxon>Sar</taxon>
        <taxon>Alveolata</taxon>
        <taxon>Dinophyceae</taxon>
        <taxon>Suessiales</taxon>
        <taxon>Symbiodiniaceae</taxon>
        <taxon>Cladocopium</taxon>
    </lineage>
</organism>
<evidence type="ECO:0000313" key="3">
    <source>
        <dbReference type="EMBL" id="CAL1125872.1"/>
    </source>
</evidence>
<feature type="non-terminal residue" evidence="2">
    <location>
        <position position="270"/>
    </location>
</feature>
<gene>
    <name evidence="2" type="ORF">C1SCF055_LOCUS1077</name>
</gene>
<evidence type="ECO:0000313" key="5">
    <source>
        <dbReference type="Proteomes" id="UP001152797"/>
    </source>
</evidence>
<evidence type="ECO:0000313" key="2">
    <source>
        <dbReference type="EMBL" id="CAI3972497.1"/>
    </source>
</evidence>
<evidence type="ECO:0000256" key="1">
    <source>
        <dbReference type="SAM" id="MobiDB-lite"/>
    </source>
</evidence>
<dbReference type="EMBL" id="CAMXCT020000014">
    <property type="protein sequence ID" value="CAL1125872.1"/>
    <property type="molecule type" value="Genomic_DNA"/>
</dbReference>
<keyword evidence="5" id="KW-1185">Reference proteome</keyword>
<evidence type="ECO:0000313" key="4">
    <source>
        <dbReference type="EMBL" id="CAL4759809.1"/>
    </source>
</evidence>
<dbReference type="AlphaFoldDB" id="A0A9P1BFK4"/>
<proteinExistence type="predicted"/>
<accession>A0A9P1BFK4</accession>